<proteinExistence type="predicted"/>
<feature type="coiled-coil region" evidence="1">
    <location>
        <begin position="252"/>
        <end position="279"/>
    </location>
</feature>
<keyword evidence="1" id="KW-0175">Coiled coil</keyword>
<comment type="caution">
    <text evidence="3">The sequence shown here is derived from an EMBL/GenBank/DDBJ whole genome shotgun (WGS) entry which is preliminary data.</text>
</comment>
<evidence type="ECO:0000313" key="4">
    <source>
        <dbReference type="Proteomes" id="UP001600165"/>
    </source>
</evidence>
<organism evidence="3 4">
    <name type="scientific">Almyronema epifaneia S1</name>
    <dbReference type="NCBI Taxonomy" id="2991925"/>
    <lineage>
        <taxon>Bacteria</taxon>
        <taxon>Bacillati</taxon>
        <taxon>Cyanobacteriota</taxon>
        <taxon>Cyanophyceae</taxon>
        <taxon>Nodosilineales</taxon>
        <taxon>Nodosilineaceae</taxon>
        <taxon>Almyronema</taxon>
        <taxon>Almyronema epifaneia</taxon>
    </lineage>
</organism>
<dbReference type="RefSeq" id="WP_377966484.1">
    <property type="nucleotide sequence ID" value="NZ_JBHZOL010000088.1"/>
</dbReference>
<gene>
    <name evidence="3" type="ORF">ACFVKH_15035</name>
</gene>
<protein>
    <recommendedName>
        <fullName evidence="5">Gas vesicle protein GvpC</fullName>
    </recommendedName>
</protein>
<evidence type="ECO:0000256" key="2">
    <source>
        <dbReference type="SAM" id="MobiDB-lite"/>
    </source>
</evidence>
<sequence>MPQPKSLDFRLVQRICDLQQALDQALDSLEELQTKVAAQYLVETQLIETEHFANAQQQVITHLQTQLQQKHQWQEQLLQAFVSRAEQWMAEQLEQLERLKLRTQQGEAEIQNYLVRLKKHCQSDSFTTVLTQQPRIELESEIFVARMLTVSLGTQLQAIHQHSQALETLFNHYRAALAQLAGSLIPLDEDLRPTDAEAHNAAMVLTQSQNAQENAVRFELFHELKLKQRRIDLLQTELAQQMHSQTQMKHQCQAIAAERDHYQQQLQAAEVQVTLLQEQILQQASQAGEYEVKVQYWKEQSRRDRPRLQPVPKSNGSA</sequence>
<name>A0ABW6IHB9_9CYAN</name>
<accession>A0ABW6IHB9</accession>
<dbReference type="Proteomes" id="UP001600165">
    <property type="component" value="Unassembled WGS sequence"/>
</dbReference>
<feature type="region of interest" description="Disordered" evidence="2">
    <location>
        <begin position="298"/>
        <end position="318"/>
    </location>
</feature>
<evidence type="ECO:0000313" key="3">
    <source>
        <dbReference type="EMBL" id="MFE4107606.1"/>
    </source>
</evidence>
<evidence type="ECO:0000256" key="1">
    <source>
        <dbReference type="SAM" id="Coils"/>
    </source>
</evidence>
<keyword evidence="4" id="KW-1185">Reference proteome</keyword>
<evidence type="ECO:0008006" key="5">
    <source>
        <dbReference type="Google" id="ProtNLM"/>
    </source>
</evidence>
<reference evidence="3 4" key="1">
    <citation type="submission" date="2024-10" db="EMBL/GenBank/DDBJ databases">
        <authorList>
            <person name="Ratan Roy A."/>
            <person name="Morales Sandoval P.H."/>
            <person name="De Los Santos Villalobos S."/>
            <person name="Chakraborty S."/>
            <person name="Mukherjee J."/>
        </authorList>
    </citation>
    <scope>NUCLEOTIDE SEQUENCE [LARGE SCALE GENOMIC DNA]</scope>
    <source>
        <strain evidence="3 4">S1</strain>
    </source>
</reference>
<dbReference type="EMBL" id="JBHZOL010000088">
    <property type="protein sequence ID" value="MFE4107606.1"/>
    <property type="molecule type" value="Genomic_DNA"/>
</dbReference>